<dbReference type="GO" id="GO:0004803">
    <property type="term" value="F:transposase activity"/>
    <property type="evidence" value="ECO:0007669"/>
    <property type="project" value="UniProtKB-UniRule"/>
</dbReference>
<accession>A0A178IBD1</accession>
<reference evidence="8 10" key="1">
    <citation type="submission" date="2016-01" db="EMBL/GenBank/DDBJ databases">
        <title>High potential of lignocellulose degradation of a new Verrucomicrobia species.</title>
        <authorList>
            <person name="Wang Y."/>
            <person name="Shi Y."/>
            <person name="Qiu Z."/>
            <person name="Liu S."/>
            <person name="Yang H."/>
        </authorList>
    </citation>
    <scope>NUCLEOTIDE SEQUENCE [LARGE SCALE GENOMIC DNA]</scope>
    <source>
        <strain evidence="8 10">TSB47</strain>
    </source>
</reference>
<dbReference type="EMBL" id="LRRQ01000082">
    <property type="protein sequence ID" value="OAM89683.1"/>
    <property type="molecule type" value="Genomic_DNA"/>
</dbReference>
<keyword evidence="3 6" id="KW-0815">Transposition</keyword>
<dbReference type="NCBIfam" id="NF033543">
    <property type="entry name" value="transpos_IS256"/>
    <property type="match status" value="1"/>
</dbReference>
<keyword evidence="6" id="KW-0814">Transposable element</keyword>
<feature type="compositionally biased region" description="Polar residues" evidence="7">
    <location>
        <begin position="1"/>
        <end position="11"/>
    </location>
</feature>
<dbReference type="GO" id="GO:0006313">
    <property type="term" value="P:DNA transposition"/>
    <property type="evidence" value="ECO:0007669"/>
    <property type="project" value="UniProtKB-UniRule"/>
</dbReference>
<feature type="region of interest" description="Disordered" evidence="7">
    <location>
        <begin position="1"/>
        <end position="23"/>
    </location>
</feature>
<comment type="similarity">
    <text evidence="2 6">Belongs to the transposase mutator family.</text>
</comment>
<dbReference type="EMBL" id="LRRQ01000175">
    <property type="protein sequence ID" value="OAM87280.1"/>
    <property type="molecule type" value="Genomic_DNA"/>
</dbReference>
<name>A0A178IBD1_9BACT</name>
<sequence length="416" mass="47018">MNQNPETTNEGGQAVAEEKSMPGGVIRVDESMVKSHLDKVVVSTVEQTLNAMLDAEAELLCKAGRYEHTDKRVTTRAGHYDRQYHTKAGEVTLRMPKLRKLPFETAIIERYRRRESSVEEALVEMYLAGVSVRRVEDITEALWGSRVSPSVLSELNQKVAVQIDAWRGRPIEGEHVYVYLDGIWLKRSWGGEVKNVSILVAVGVNAEGYREVLAVEEGTKEDKASWQNFLRRLKERGLKTVKLFISDKCLGLVESLAEFYPEASHQRCAVHFYRNVWSLVPAGKVREVSAMLKAIHASEDRESARMKATQVSAKLREMKLGAAAQLVETGMDETLNYYAFPSQHWRSLRTNNPLERLMREIRRRTRAVGAFPDGNSAMILVAARLRHVAGSQWGQKRYMDMSHLTAANTMESKQAA</sequence>
<evidence type="ECO:0000256" key="6">
    <source>
        <dbReference type="RuleBase" id="RU365089"/>
    </source>
</evidence>
<evidence type="ECO:0000256" key="3">
    <source>
        <dbReference type="ARBA" id="ARBA00022578"/>
    </source>
</evidence>
<dbReference type="PANTHER" id="PTHR33217">
    <property type="entry name" value="TRANSPOSASE FOR INSERTION SEQUENCE ELEMENT IS1081"/>
    <property type="match status" value="1"/>
</dbReference>
<dbReference type="Pfam" id="PF00872">
    <property type="entry name" value="Transposase_mut"/>
    <property type="match status" value="1"/>
</dbReference>
<gene>
    <name evidence="9" type="ORF">AW736_12100</name>
    <name evidence="8" type="ORF">AW736_23795</name>
</gene>
<evidence type="ECO:0000313" key="10">
    <source>
        <dbReference type="Proteomes" id="UP000078486"/>
    </source>
</evidence>
<keyword evidence="4 6" id="KW-0238">DNA-binding</keyword>
<keyword evidence="10" id="KW-1185">Reference proteome</keyword>
<evidence type="ECO:0000256" key="2">
    <source>
        <dbReference type="ARBA" id="ARBA00010961"/>
    </source>
</evidence>
<comment type="caution">
    <text evidence="8">The sequence shown here is derived from an EMBL/GenBank/DDBJ whole genome shotgun (WGS) entry which is preliminary data.</text>
</comment>
<evidence type="ECO:0000256" key="1">
    <source>
        <dbReference type="ARBA" id="ARBA00002190"/>
    </source>
</evidence>
<protein>
    <recommendedName>
        <fullName evidence="6">Mutator family transposase</fullName>
    </recommendedName>
</protein>
<dbReference type="GO" id="GO:0003677">
    <property type="term" value="F:DNA binding"/>
    <property type="evidence" value="ECO:0007669"/>
    <property type="project" value="UniProtKB-UniRule"/>
</dbReference>
<keyword evidence="5 6" id="KW-0233">DNA recombination</keyword>
<evidence type="ECO:0000256" key="5">
    <source>
        <dbReference type="ARBA" id="ARBA00023172"/>
    </source>
</evidence>
<dbReference type="InterPro" id="IPR001207">
    <property type="entry name" value="Transposase_mutator"/>
</dbReference>
<evidence type="ECO:0000256" key="4">
    <source>
        <dbReference type="ARBA" id="ARBA00023125"/>
    </source>
</evidence>
<evidence type="ECO:0000313" key="9">
    <source>
        <dbReference type="EMBL" id="OAM89683.1"/>
    </source>
</evidence>
<evidence type="ECO:0000313" key="8">
    <source>
        <dbReference type="EMBL" id="OAM87280.1"/>
    </source>
</evidence>
<evidence type="ECO:0000256" key="7">
    <source>
        <dbReference type="SAM" id="MobiDB-lite"/>
    </source>
</evidence>
<proteinExistence type="inferred from homology"/>
<dbReference type="Proteomes" id="UP000078486">
    <property type="component" value="Unassembled WGS sequence"/>
</dbReference>
<dbReference type="PANTHER" id="PTHR33217:SF7">
    <property type="entry name" value="TRANSPOSASE FOR INSERTION SEQUENCE ELEMENT IS1081"/>
    <property type="match status" value="1"/>
</dbReference>
<dbReference type="OrthoDB" id="199475at2"/>
<comment type="function">
    <text evidence="1 6">Required for the transposition of the insertion element.</text>
</comment>
<dbReference type="AlphaFoldDB" id="A0A178IBD1"/>
<organism evidence="8 10">
    <name type="scientific">Termitidicoccus mucosus</name>
    <dbReference type="NCBI Taxonomy" id="1184151"/>
    <lineage>
        <taxon>Bacteria</taxon>
        <taxon>Pseudomonadati</taxon>
        <taxon>Verrucomicrobiota</taxon>
        <taxon>Opitutia</taxon>
        <taxon>Opitutales</taxon>
        <taxon>Opitutaceae</taxon>
        <taxon>Termitidicoccus</taxon>
    </lineage>
</organism>